<dbReference type="Proteomes" id="UP000287033">
    <property type="component" value="Unassembled WGS sequence"/>
</dbReference>
<accession>A0A401TY29</accession>
<dbReference type="EMBL" id="BEZZ01214603">
    <property type="protein sequence ID" value="GCC47538.1"/>
    <property type="molecule type" value="Genomic_DNA"/>
</dbReference>
<name>A0A401TY29_CHIPU</name>
<reference evidence="2 3" key="1">
    <citation type="journal article" date="2018" name="Nat. Ecol. Evol.">
        <title>Shark genomes provide insights into elasmobranch evolution and the origin of vertebrates.</title>
        <authorList>
            <person name="Hara Y"/>
            <person name="Yamaguchi K"/>
            <person name="Onimaru K"/>
            <person name="Kadota M"/>
            <person name="Koyanagi M"/>
            <person name="Keeley SD"/>
            <person name="Tatsumi K"/>
            <person name="Tanaka K"/>
            <person name="Motone F"/>
            <person name="Kageyama Y"/>
            <person name="Nozu R"/>
            <person name="Adachi N"/>
            <person name="Nishimura O"/>
            <person name="Nakagawa R"/>
            <person name="Tanegashima C"/>
            <person name="Kiyatake I"/>
            <person name="Matsumoto R"/>
            <person name="Murakumo K"/>
            <person name="Nishida K"/>
            <person name="Terakita A"/>
            <person name="Kuratani S"/>
            <person name="Sato K"/>
            <person name="Hyodo S Kuraku.S."/>
        </authorList>
    </citation>
    <scope>NUCLEOTIDE SEQUENCE [LARGE SCALE GENOMIC DNA]</scope>
</reference>
<evidence type="ECO:0000256" key="1">
    <source>
        <dbReference type="SAM" id="MobiDB-lite"/>
    </source>
</evidence>
<gene>
    <name evidence="2" type="ORF">chiPu_0031619</name>
</gene>
<evidence type="ECO:0000313" key="2">
    <source>
        <dbReference type="EMBL" id="GCC47538.1"/>
    </source>
</evidence>
<evidence type="ECO:0000313" key="3">
    <source>
        <dbReference type="Proteomes" id="UP000287033"/>
    </source>
</evidence>
<feature type="region of interest" description="Disordered" evidence="1">
    <location>
        <begin position="1"/>
        <end position="36"/>
    </location>
</feature>
<proteinExistence type="predicted"/>
<feature type="compositionally biased region" description="Pro residues" evidence="1">
    <location>
        <begin position="59"/>
        <end position="76"/>
    </location>
</feature>
<feature type="region of interest" description="Disordered" evidence="1">
    <location>
        <begin position="48"/>
        <end position="97"/>
    </location>
</feature>
<organism evidence="2 3">
    <name type="scientific">Chiloscyllium punctatum</name>
    <name type="common">Brownbanded bambooshark</name>
    <name type="synonym">Hemiscyllium punctatum</name>
    <dbReference type="NCBI Taxonomy" id="137246"/>
    <lineage>
        <taxon>Eukaryota</taxon>
        <taxon>Metazoa</taxon>
        <taxon>Chordata</taxon>
        <taxon>Craniata</taxon>
        <taxon>Vertebrata</taxon>
        <taxon>Chondrichthyes</taxon>
        <taxon>Elasmobranchii</taxon>
        <taxon>Galeomorphii</taxon>
        <taxon>Galeoidea</taxon>
        <taxon>Orectolobiformes</taxon>
        <taxon>Hemiscylliidae</taxon>
        <taxon>Chiloscyllium</taxon>
    </lineage>
</organism>
<comment type="caution">
    <text evidence="2">The sequence shown here is derived from an EMBL/GenBank/DDBJ whole genome shotgun (WGS) entry which is preliminary data.</text>
</comment>
<sequence>MKRSPFPRPGVGDAPRPVPVATGRSPNGRRPSIVDQNVKSLLNYTLDIDREGTGLASPPADPPSPSSSTPSAPPPPSRRRRRAAYGRREDGQEVLSG</sequence>
<dbReference type="AlphaFoldDB" id="A0A401TY29"/>
<protein>
    <submittedName>
        <fullName evidence="2">Uncharacterized protein</fullName>
    </submittedName>
</protein>
<keyword evidence="3" id="KW-1185">Reference proteome</keyword>